<dbReference type="NCBIfam" id="TIGR01988">
    <property type="entry name" value="Ubi-OHases"/>
    <property type="match status" value="1"/>
</dbReference>
<evidence type="ECO:0000256" key="7">
    <source>
        <dbReference type="ARBA" id="ARBA00023033"/>
    </source>
</evidence>
<evidence type="ECO:0000256" key="6">
    <source>
        <dbReference type="ARBA" id="ARBA00023002"/>
    </source>
</evidence>
<name>A0ABU8XQ91_9PROT</name>
<dbReference type="PANTHER" id="PTHR43876:SF7">
    <property type="entry name" value="UBIQUINONE BIOSYNTHESIS MONOOXYGENASE COQ6, MITOCHONDRIAL"/>
    <property type="match status" value="1"/>
</dbReference>
<keyword evidence="4" id="KW-0285">Flavoprotein</keyword>
<gene>
    <name evidence="9" type="ORF">U1T56_08630</name>
</gene>
<dbReference type="GO" id="GO:0004497">
    <property type="term" value="F:monooxygenase activity"/>
    <property type="evidence" value="ECO:0007669"/>
    <property type="project" value="UniProtKB-KW"/>
</dbReference>
<dbReference type="EMBL" id="JBBLZC010000007">
    <property type="protein sequence ID" value="MEK0083216.1"/>
    <property type="molecule type" value="Genomic_DNA"/>
</dbReference>
<keyword evidence="5" id="KW-0274">FAD</keyword>
<sequence>MSNTIRCDVLVVGGGHAGLMLGAALAHMGFAVRLIERQPLAAIEAAPADGRSLALLAGSVRIAKELGVWPKIAAHTAEIERVEVVDVEGGGRVRYDSRSHGKGPFGVGIEHGRLRKGLLGAFLAEAGHDAWLAGEVAELRREAGVIAARLTDGRTVAAPLVVGADGRGSRVRELARIGVDRWTYGQHALTFVLRHDRPHHGAVHEWLRRGGPLATLPLPGRRTGITWVEPSAEALRLLALEPGEILALFTERSGGVLGRVEIESGPSAYPLGAQHAHRYVAPRLALVGDAAHGVHPIHAQGFNMGVADIGALAEALQAARARGLDLGSGETLLPYARRRRADNMQRLWLTDGLIRVFTNDLPPLKAARSLALGAIERVAPLKRLAVRHGMQTG</sequence>
<evidence type="ECO:0000256" key="2">
    <source>
        <dbReference type="ARBA" id="ARBA00004749"/>
    </source>
</evidence>
<dbReference type="InterPro" id="IPR051205">
    <property type="entry name" value="UbiH/COQ6_monooxygenase"/>
</dbReference>
<dbReference type="Gene3D" id="3.50.50.60">
    <property type="entry name" value="FAD/NAD(P)-binding domain"/>
    <property type="match status" value="2"/>
</dbReference>
<evidence type="ECO:0000256" key="4">
    <source>
        <dbReference type="ARBA" id="ARBA00022630"/>
    </source>
</evidence>
<evidence type="ECO:0000259" key="8">
    <source>
        <dbReference type="Pfam" id="PF01494"/>
    </source>
</evidence>
<comment type="cofactor">
    <cofactor evidence="1">
        <name>FAD</name>
        <dbReference type="ChEBI" id="CHEBI:57692"/>
    </cofactor>
</comment>
<dbReference type="Pfam" id="PF01494">
    <property type="entry name" value="FAD_binding_3"/>
    <property type="match status" value="1"/>
</dbReference>
<comment type="pathway">
    <text evidence="2">Cofactor biosynthesis; ubiquinone biosynthesis.</text>
</comment>
<reference evidence="9 10" key="1">
    <citation type="submission" date="2024-01" db="EMBL/GenBank/DDBJ databases">
        <title>Multi-omics insights into the function and evolution of sodium benzoate biodegradation pathways in Benzoatithermus flavus gen. nov., sp. nov. from hot spring.</title>
        <authorList>
            <person name="Hu C.-J."/>
            <person name="Li W.-J."/>
        </authorList>
    </citation>
    <scope>NUCLEOTIDE SEQUENCE [LARGE SCALE GENOMIC DNA]</scope>
    <source>
        <strain evidence="9 10">SYSU G07066</strain>
    </source>
</reference>
<evidence type="ECO:0000256" key="5">
    <source>
        <dbReference type="ARBA" id="ARBA00022827"/>
    </source>
</evidence>
<keyword evidence="9" id="KW-0378">Hydrolase</keyword>
<dbReference type="InterPro" id="IPR002938">
    <property type="entry name" value="FAD-bd"/>
</dbReference>
<dbReference type="InterPro" id="IPR036188">
    <property type="entry name" value="FAD/NAD-bd_sf"/>
</dbReference>
<evidence type="ECO:0000313" key="10">
    <source>
        <dbReference type="Proteomes" id="UP001375743"/>
    </source>
</evidence>
<keyword evidence="6" id="KW-0560">Oxidoreductase</keyword>
<accession>A0ABU8XQ91</accession>
<comment type="similarity">
    <text evidence="3">Belongs to the UbiH/COQ6 family.</text>
</comment>
<protein>
    <submittedName>
        <fullName evidence="9">FAD-dependent monooxygenase</fullName>
    </submittedName>
</protein>
<dbReference type="PRINTS" id="PR00420">
    <property type="entry name" value="RNGMNOXGNASE"/>
</dbReference>
<dbReference type="InterPro" id="IPR010971">
    <property type="entry name" value="UbiH/COQ6"/>
</dbReference>
<dbReference type="PANTHER" id="PTHR43876">
    <property type="entry name" value="UBIQUINONE BIOSYNTHESIS MONOOXYGENASE COQ6, MITOCHONDRIAL"/>
    <property type="match status" value="1"/>
</dbReference>
<comment type="caution">
    <text evidence="9">The sequence shown here is derived from an EMBL/GenBank/DDBJ whole genome shotgun (WGS) entry which is preliminary data.</text>
</comment>
<proteinExistence type="inferred from homology"/>
<organism evidence="9 10">
    <name type="scientific">Benzoatithermus flavus</name>
    <dbReference type="NCBI Taxonomy" id="3108223"/>
    <lineage>
        <taxon>Bacteria</taxon>
        <taxon>Pseudomonadati</taxon>
        <taxon>Pseudomonadota</taxon>
        <taxon>Alphaproteobacteria</taxon>
        <taxon>Geminicoccales</taxon>
        <taxon>Geminicoccaceae</taxon>
        <taxon>Benzoatithermus</taxon>
    </lineage>
</organism>
<dbReference type="RefSeq" id="WP_418159064.1">
    <property type="nucleotide sequence ID" value="NZ_JBBLZC010000007.1"/>
</dbReference>
<feature type="domain" description="FAD-binding" evidence="8">
    <location>
        <begin position="6"/>
        <end position="340"/>
    </location>
</feature>
<dbReference type="SUPFAM" id="SSF51905">
    <property type="entry name" value="FAD/NAD(P)-binding domain"/>
    <property type="match status" value="1"/>
</dbReference>
<dbReference type="Proteomes" id="UP001375743">
    <property type="component" value="Unassembled WGS sequence"/>
</dbReference>
<evidence type="ECO:0000256" key="3">
    <source>
        <dbReference type="ARBA" id="ARBA00005349"/>
    </source>
</evidence>
<evidence type="ECO:0000256" key="1">
    <source>
        <dbReference type="ARBA" id="ARBA00001974"/>
    </source>
</evidence>
<dbReference type="GO" id="GO:0016787">
    <property type="term" value="F:hydrolase activity"/>
    <property type="evidence" value="ECO:0007669"/>
    <property type="project" value="UniProtKB-KW"/>
</dbReference>
<keyword evidence="10" id="KW-1185">Reference proteome</keyword>
<evidence type="ECO:0000313" key="9">
    <source>
        <dbReference type="EMBL" id="MEK0083216.1"/>
    </source>
</evidence>
<keyword evidence="7 9" id="KW-0503">Monooxygenase</keyword>